<evidence type="ECO:0000313" key="2">
    <source>
        <dbReference type="EMBL" id="KAK2111288.1"/>
    </source>
</evidence>
<feature type="region of interest" description="Disordered" evidence="1">
    <location>
        <begin position="22"/>
        <end position="64"/>
    </location>
</feature>
<dbReference type="Proteomes" id="UP001266305">
    <property type="component" value="Unassembled WGS sequence"/>
</dbReference>
<evidence type="ECO:0000256" key="1">
    <source>
        <dbReference type="SAM" id="MobiDB-lite"/>
    </source>
</evidence>
<sequence length="131" mass="14404">MRPRPRPAIFSNCDAVTEATTHLPGSVSTSRATSRPYAFPFPGSVRKADRSNQPTHLTQAVSQEAPLGQLQSQYNWCSQRRLSDSTQEQYPRWVHQACLALLRPEVSSQPVGGGGPPLGHIWELCLELVPG</sequence>
<dbReference type="EMBL" id="JASSZA010000005">
    <property type="protein sequence ID" value="KAK2111288.1"/>
    <property type="molecule type" value="Genomic_DNA"/>
</dbReference>
<organism evidence="2 3">
    <name type="scientific">Saguinus oedipus</name>
    <name type="common">Cotton-top tamarin</name>
    <name type="synonym">Oedipomidas oedipus</name>
    <dbReference type="NCBI Taxonomy" id="9490"/>
    <lineage>
        <taxon>Eukaryota</taxon>
        <taxon>Metazoa</taxon>
        <taxon>Chordata</taxon>
        <taxon>Craniata</taxon>
        <taxon>Vertebrata</taxon>
        <taxon>Euteleostomi</taxon>
        <taxon>Mammalia</taxon>
        <taxon>Eutheria</taxon>
        <taxon>Euarchontoglires</taxon>
        <taxon>Primates</taxon>
        <taxon>Haplorrhini</taxon>
        <taxon>Platyrrhini</taxon>
        <taxon>Cebidae</taxon>
        <taxon>Callitrichinae</taxon>
        <taxon>Saguinus</taxon>
    </lineage>
</organism>
<evidence type="ECO:0000313" key="3">
    <source>
        <dbReference type="Proteomes" id="UP001266305"/>
    </source>
</evidence>
<proteinExistence type="predicted"/>
<reference evidence="2 3" key="1">
    <citation type="submission" date="2023-05" db="EMBL/GenBank/DDBJ databases">
        <title>B98-5 Cell Line De Novo Hybrid Assembly: An Optical Mapping Approach.</title>
        <authorList>
            <person name="Kananen K."/>
            <person name="Auerbach J.A."/>
            <person name="Kautto E."/>
            <person name="Blachly J.S."/>
        </authorList>
    </citation>
    <scope>NUCLEOTIDE SEQUENCE [LARGE SCALE GENOMIC DNA]</scope>
    <source>
        <strain evidence="2">B95-8</strain>
        <tissue evidence="2">Cell line</tissue>
    </source>
</reference>
<protein>
    <submittedName>
        <fullName evidence="2">Uncharacterized protein</fullName>
    </submittedName>
</protein>
<gene>
    <name evidence="2" type="ORF">P7K49_011034</name>
</gene>
<accession>A0ABQ9VPI2</accession>
<comment type="caution">
    <text evidence="2">The sequence shown here is derived from an EMBL/GenBank/DDBJ whole genome shotgun (WGS) entry which is preliminary data.</text>
</comment>
<feature type="compositionally biased region" description="Polar residues" evidence="1">
    <location>
        <begin position="51"/>
        <end position="62"/>
    </location>
</feature>
<name>A0ABQ9VPI2_SAGOE</name>
<keyword evidence="3" id="KW-1185">Reference proteome</keyword>